<dbReference type="PANTHER" id="PTHR11351">
    <property type="entry name" value="ACYL-COA DESATURASE"/>
    <property type="match status" value="1"/>
</dbReference>
<dbReference type="Proteomes" id="UP000229526">
    <property type="component" value="Unassembled WGS sequence"/>
</dbReference>
<keyword evidence="3" id="KW-0444">Lipid biosynthesis</keyword>
<dbReference type="PRINTS" id="PR00075">
    <property type="entry name" value="FACDDSATRASE"/>
</dbReference>
<dbReference type="CDD" id="cd03505">
    <property type="entry name" value="Delta9-FADS-like"/>
    <property type="match status" value="1"/>
</dbReference>
<name>A0A2H0UM85_9BACT</name>
<keyword evidence="5" id="KW-0276">Fatty acid metabolism</keyword>
<evidence type="ECO:0000256" key="12">
    <source>
        <dbReference type="SAM" id="Phobius"/>
    </source>
</evidence>
<dbReference type="GO" id="GO:0016717">
    <property type="term" value="F:oxidoreductase activity, acting on paired donors, with oxidation of a pair of donors resulting in the reduction of molecular oxygen to two molecules of water"/>
    <property type="evidence" value="ECO:0007669"/>
    <property type="project" value="InterPro"/>
</dbReference>
<comment type="caution">
    <text evidence="14">The sequence shown here is derived from an EMBL/GenBank/DDBJ whole genome shotgun (WGS) entry which is preliminary data.</text>
</comment>
<evidence type="ECO:0000256" key="4">
    <source>
        <dbReference type="ARBA" id="ARBA00022692"/>
    </source>
</evidence>
<evidence type="ECO:0000256" key="10">
    <source>
        <dbReference type="ARBA" id="ARBA00023136"/>
    </source>
</evidence>
<evidence type="ECO:0000313" key="14">
    <source>
        <dbReference type="EMBL" id="PIR87501.1"/>
    </source>
</evidence>
<keyword evidence="7" id="KW-0560">Oxidoreductase</keyword>
<reference evidence="15" key="1">
    <citation type="submission" date="2017-09" db="EMBL/GenBank/DDBJ databases">
        <title>Depth-based differentiation of microbial function through sediment-hosted aquifers and enrichment of novel symbionts in the deep terrestrial subsurface.</title>
        <authorList>
            <person name="Probst A.J."/>
            <person name="Ladd B."/>
            <person name="Jarett J.K."/>
            <person name="Geller-Mcgrath D.E."/>
            <person name="Sieber C.M.K."/>
            <person name="Emerson J.B."/>
            <person name="Anantharaman K."/>
            <person name="Thomas B.C."/>
            <person name="Malmstrom R."/>
            <person name="Stieglmeier M."/>
            <person name="Klingl A."/>
            <person name="Woyke T."/>
            <person name="Ryan C.M."/>
            <person name="Banfield J.F."/>
        </authorList>
    </citation>
    <scope>NUCLEOTIDE SEQUENCE [LARGE SCALE GENOMIC DNA]</scope>
</reference>
<comment type="subcellular location">
    <subcellularLocation>
        <location evidence="1">Membrane</location>
        <topology evidence="1">Multi-pass membrane protein</topology>
    </subcellularLocation>
</comment>
<evidence type="ECO:0000256" key="2">
    <source>
        <dbReference type="ARBA" id="ARBA00008749"/>
    </source>
</evidence>
<evidence type="ECO:0000256" key="1">
    <source>
        <dbReference type="ARBA" id="ARBA00004141"/>
    </source>
</evidence>
<comment type="similarity">
    <text evidence="2">Belongs to the fatty acid desaturase type 2 family.</text>
</comment>
<evidence type="ECO:0000256" key="7">
    <source>
        <dbReference type="ARBA" id="ARBA00023002"/>
    </source>
</evidence>
<gene>
    <name evidence="14" type="ORF">COU11_00100</name>
</gene>
<keyword evidence="8" id="KW-0408">Iron</keyword>
<keyword evidence="11" id="KW-0275">Fatty acid biosynthesis</keyword>
<dbReference type="GO" id="GO:0006633">
    <property type="term" value="P:fatty acid biosynthetic process"/>
    <property type="evidence" value="ECO:0007669"/>
    <property type="project" value="UniProtKB-KW"/>
</dbReference>
<keyword evidence="10 12" id="KW-0472">Membrane</keyword>
<dbReference type="InterPro" id="IPR015876">
    <property type="entry name" value="Acyl-CoA_DS"/>
</dbReference>
<evidence type="ECO:0000313" key="15">
    <source>
        <dbReference type="Proteomes" id="UP000229526"/>
    </source>
</evidence>
<protein>
    <recommendedName>
        <fullName evidence="13">Fatty acid desaturase domain-containing protein</fullName>
    </recommendedName>
</protein>
<dbReference type="InterPro" id="IPR005804">
    <property type="entry name" value="FA_desaturase_dom"/>
</dbReference>
<evidence type="ECO:0000256" key="6">
    <source>
        <dbReference type="ARBA" id="ARBA00022989"/>
    </source>
</evidence>
<evidence type="ECO:0000259" key="13">
    <source>
        <dbReference type="Pfam" id="PF00487"/>
    </source>
</evidence>
<keyword evidence="9" id="KW-0443">Lipid metabolism</keyword>
<keyword evidence="6 12" id="KW-1133">Transmembrane helix</keyword>
<evidence type="ECO:0000256" key="5">
    <source>
        <dbReference type="ARBA" id="ARBA00022832"/>
    </source>
</evidence>
<evidence type="ECO:0000256" key="11">
    <source>
        <dbReference type="ARBA" id="ARBA00023160"/>
    </source>
</evidence>
<keyword evidence="4 12" id="KW-0812">Transmembrane</keyword>
<dbReference type="AlphaFoldDB" id="A0A2H0UM85"/>
<accession>A0A2H0UM85</accession>
<dbReference type="Pfam" id="PF00487">
    <property type="entry name" value="FA_desaturase"/>
    <property type="match status" value="1"/>
</dbReference>
<dbReference type="GO" id="GO:0016020">
    <property type="term" value="C:membrane"/>
    <property type="evidence" value="ECO:0007669"/>
    <property type="project" value="UniProtKB-SubCell"/>
</dbReference>
<dbReference type="EMBL" id="PFBD01000001">
    <property type="protein sequence ID" value="PIR87501.1"/>
    <property type="molecule type" value="Genomic_DNA"/>
</dbReference>
<feature type="transmembrane region" description="Helical" evidence="12">
    <location>
        <begin position="15"/>
        <end position="37"/>
    </location>
</feature>
<feature type="transmembrane region" description="Helical" evidence="12">
    <location>
        <begin position="43"/>
        <end position="64"/>
    </location>
</feature>
<feature type="domain" description="Fatty acid desaturase" evidence="13">
    <location>
        <begin position="47"/>
        <end position="265"/>
    </location>
</feature>
<dbReference type="PANTHER" id="PTHR11351:SF31">
    <property type="entry name" value="DESATURASE 1, ISOFORM A-RELATED"/>
    <property type="match status" value="1"/>
</dbReference>
<sequence length="299" mass="33683">MNSETTALPSSKLDWVNISFLAIVHLATFVGVLVYLATNGLTLASVAIFLVLLVAGGISITVGYHRLYAHRSLQAHPVVQIPLLFIGAGQFQNSALKWASDHRRHHSKVDTDEDPYSIKKGFWWAHMGWLFYVDKLGDEDVFSGKHKDLTTNRLVMLQHRLYRPSAVLAGLVLPAMLGLALGDLFGGFVIGGLLRLTVMYHMTFCINSLAHTIGSQPFSKRDSARDSWITALFTWGEGYHNFHHRFSADYRNGIRWWQYDPGKWAIWLLARARLTGGLKKTPEEKIQKAMRETSSEMDA</sequence>
<proteinExistence type="inferred from homology"/>
<evidence type="ECO:0000256" key="8">
    <source>
        <dbReference type="ARBA" id="ARBA00023004"/>
    </source>
</evidence>
<organism evidence="14 15">
    <name type="scientific">Candidatus Harrisonbacteria bacterium CG10_big_fil_rev_8_21_14_0_10_49_15</name>
    <dbReference type="NCBI Taxonomy" id="1974587"/>
    <lineage>
        <taxon>Bacteria</taxon>
        <taxon>Candidatus Harrisoniibacteriota</taxon>
    </lineage>
</organism>
<evidence type="ECO:0000256" key="3">
    <source>
        <dbReference type="ARBA" id="ARBA00022516"/>
    </source>
</evidence>
<evidence type="ECO:0000256" key="9">
    <source>
        <dbReference type="ARBA" id="ARBA00023098"/>
    </source>
</evidence>